<evidence type="ECO:0000313" key="1">
    <source>
        <dbReference type="EMBL" id="KAI8538104.1"/>
    </source>
</evidence>
<proteinExistence type="predicted"/>
<protein>
    <submittedName>
        <fullName evidence="1">Uncharacterized protein</fullName>
    </submittedName>
</protein>
<reference evidence="1" key="1">
    <citation type="submission" date="2022-02" db="EMBL/GenBank/DDBJ databases">
        <title>Plant Genome Project.</title>
        <authorList>
            <person name="Zhang R.-G."/>
        </authorList>
    </citation>
    <scope>NUCLEOTIDE SEQUENCE</scope>
    <source>
        <strain evidence="1">AT1</strain>
    </source>
</reference>
<evidence type="ECO:0000313" key="2">
    <source>
        <dbReference type="Proteomes" id="UP001062846"/>
    </source>
</evidence>
<comment type="caution">
    <text evidence="1">The sequence shown here is derived from an EMBL/GenBank/DDBJ whole genome shotgun (WGS) entry which is preliminary data.</text>
</comment>
<accession>A0ACC0MC00</accession>
<organism evidence="1 2">
    <name type="scientific">Rhododendron molle</name>
    <name type="common">Chinese azalea</name>
    <name type="synonym">Azalea mollis</name>
    <dbReference type="NCBI Taxonomy" id="49168"/>
    <lineage>
        <taxon>Eukaryota</taxon>
        <taxon>Viridiplantae</taxon>
        <taxon>Streptophyta</taxon>
        <taxon>Embryophyta</taxon>
        <taxon>Tracheophyta</taxon>
        <taxon>Spermatophyta</taxon>
        <taxon>Magnoliopsida</taxon>
        <taxon>eudicotyledons</taxon>
        <taxon>Gunneridae</taxon>
        <taxon>Pentapetalae</taxon>
        <taxon>asterids</taxon>
        <taxon>Ericales</taxon>
        <taxon>Ericaceae</taxon>
        <taxon>Ericoideae</taxon>
        <taxon>Rhodoreae</taxon>
        <taxon>Rhododendron</taxon>
    </lineage>
</organism>
<dbReference type="Proteomes" id="UP001062846">
    <property type="component" value="Chromosome 9"/>
</dbReference>
<gene>
    <name evidence="1" type="ORF">RHMOL_Rhmol09G0076300</name>
</gene>
<dbReference type="EMBL" id="CM046396">
    <property type="protein sequence ID" value="KAI8538104.1"/>
    <property type="molecule type" value="Genomic_DNA"/>
</dbReference>
<name>A0ACC0MC00_RHOML</name>
<keyword evidence="2" id="KW-1185">Reference proteome</keyword>
<sequence length="77" mass="8556">MMMTVFHEAADNATYSDAKSARVVAKLREAITENEVCDDECLMPPMPIDVQDSSMSSGSHIAMWSYDVNETPINLEN</sequence>